<dbReference type="SFLD" id="SFLDG01018">
    <property type="entry name" value="Squalene/Phytoene_Synthase_Lik"/>
    <property type="match status" value="1"/>
</dbReference>
<dbReference type="SFLD" id="SFLDS00005">
    <property type="entry name" value="Isoprenoid_Synthase_Type_I"/>
    <property type="match status" value="1"/>
</dbReference>
<dbReference type="PhylomeDB" id="Q89QX1"/>
<reference evidence="3" key="1">
    <citation type="journal article" date="2002" name="DNA Res.">
        <title>Complete genomic sequence of nitrogen-fixing symbiotic bacterium Bradyrhizobium japonicum USDA110.</title>
        <authorList>
            <person name="Kaneko T."/>
            <person name="Nakamura Y."/>
            <person name="Sato S."/>
            <person name="Minamisawa K."/>
            <person name="Uchiumi T."/>
            <person name="Sasamoto S."/>
            <person name="Watanabe A."/>
            <person name="Idesawa K."/>
            <person name="Iriguchi M."/>
            <person name="Kawashima K."/>
            <person name="Kohara M."/>
            <person name="Matsumoto M."/>
            <person name="Shimpo S."/>
            <person name="Tsuruoka H."/>
            <person name="Wada T."/>
            <person name="Yamada M."/>
            <person name="Tabata S."/>
        </authorList>
    </citation>
    <scope>NUCLEOTIDE SEQUENCE [LARGE SCALE GENOMIC DNA]</scope>
    <source>
        <strain evidence="3">JCM 10833 / BCRC 13528 / IAM 13628 / NBRC 14792 / USDA 110</strain>
    </source>
</reference>
<feature type="compositionally biased region" description="Polar residues" evidence="1">
    <location>
        <begin position="22"/>
        <end position="34"/>
    </location>
</feature>
<dbReference type="InParanoid" id="Q89QX1"/>
<dbReference type="GO" id="GO:0004311">
    <property type="term" value="F:geranylgeranyl diphosphate synthase activity"/>
    <property type="evidence" value="ECO:0007669"/>
    <property type="project" value="InterPro"/>
</dbReference>
<dbReference type="InterPro" id="IPR044843">
    <property type="entry name" value="Trans_IPPS_bact-type"/>
</dbReference>
<dbReference type="FunFam" id="1.10.600.10:FF:000055">
    <property type="entry name" value="Squalene synthase HpnC"/>
    <property type="match status" value="1"/>
</dbReference>
<evidence type="ECO:0000313" key="3">
    <source>
        <dbReference type="Proteomes" id="UP000002526"/>
    </source>
</evidence>
<dbReference type="GO" id="GO:0046905">
    <property type="term" value="F:15-cis-phytoene synthase activity"/>
    <property type="evidence" value="ECO:0000318"/>
    <property type="project" value="GO_Central"/>
</dbReference>
<evidence type="ECO:0000313" key="2">
    <source>
        <dbReference type="EMBL" id="BAC48266.1"/>
    </source>
</evidence>
<dbReference type="PATRIC" id="fig|224911.5.peg.2984"/>
<protein>
    <submittedName>
        <fullName evidence="2">Blr3001 protein</fullName>
    </submittedName>
</protein>
<dbReference type="HOGENOM" id="CLU_037269_0_1_5"/>
<dbReference type="OrthoDB" id="9807580at2"/>
<dbReference type="SUPFAM" id="SSF48576">
    <property type="entry name" value="Terpenoid synthases"/>
    <property type="match status" value="1"/>
</dbReference>
<dbReference type="AlphaFoldDB" id="Q89QX1"/>
<dbReference type="InterPro" id="IPR017827">
    <property type="entry name" value="HSQ_synthase_HpnC"/>
</dbReference>
<dbReference type="KEGG" id="bja:blr3001"/>
<dbReference type="Proteomes" id="UP000002526">
    <property type="component" value="Chromosome"/>
</dbReference>
<dbReference type="Gene3D" id="1.10.600.10">
    <property type="entry name" value="Farnesyl Diphosphate Synthase"/>
    <property type="match status" value="1"/>
</dbReference>
<dbReference type="GO" id="GO:0016114">
    <property type="term" value="P:terpenoid biosynthetic process"/>
    <property type="evidence" value="ECO:0007669"/>
    <property type="project" value="UniProtKB-ARBA"/>
</dbReference>
<dbReference type="SFLD" id="SFLDG01212">
    <property type="entry name" value="Phytoene_synthase_like"/>
    <property type="match status" value="1"/>
</dbReference>
<dbReference type="eggNOG" id="COG1562">
    <property type="taxonomic scope" value="Bacteria"/>
</dbReference>
<dbReference type="GO" id="GO:0051996">
    <property type="term" value="F:squalene synthase [NAD(P)H] activity"/>
    <property type="evidence" value="ECO:0007669"/>
    <property type="project" value="InterPro"/>
</dbReference>
<dbReference type="CDD" id="cd00683">
    <property type="entry name" value="Trans_IPPS_HH"/>
    <property type="match status" value="1"/>
</dbReference>
<accession>Q89QX1</accession>
<dbReference type="NCBIfam" id="TIGR03464">
    <property type="entry name" value="HpnC"/>
    <property type="match status" value="1"/>
</dbReference>
<dbReference type="STRING" id="224911.AAV28_12020"/>
<gene>
    <name evidence="2" type="ordered locus">blr3001</name>
</gene>
<dbReference type="PANTHER" id="PTHR31480">
    <property type="entry name" value="BIFUNCTIONAL LYCOPENE CYCLASE/PHYTOENE SYNTHASE"/>
    <property type="match status" value="1"/>
</dbReference>
<dbReference type="EnsemblBacteria" id="BAC48266">
    <property type="protein sequence ID" value="BAC48266"/>
    <property type="gene ID" value="BAC48266"/>
</dbReference>
<dbReference type="EMBL" id="BA000040">
    <property type="protein sequence ID" value="BAC48266.1"/>
    <property type="molecule type" value="Genomic_DNA"/>
</dbReference>
<feature type="compositionally biased region" description="Low complexity" evidence="1">
    <location>
        <begin position="1"/>
        <end position="11"/>
    </location>
</feature>
<dbReference type="Pfam" id="PF00494">
    <property type="entry name" value="SQS_PSY"/>
    <property type="match status" value="1"/>
</dbReference>
<keyword evidence="3" id="KW-1185">Reference proteome</keyword>
<evidence type="ECO:0000256" key="1">
    <source>
        <dbReference type="SAM" id="MobiDB-lite"/>
    </source>
</evidence>
<proteinExistence type="predicted"/>
<feature type="region of interest" description="Disordered" evidence="1">
    <location>
        <begin position="1"/>
        <end position="42"/>
    </location>
</feature>
<sequence length="322" mass="35447">MGAAAASPARARASEKALPVQTIVNQPSMTSASELRSGKGDRDENFPVASWIIHPRHRALILAYYNFVRTADDIADHATLPGDQKLAYLDLLEAELLGKGDTQAEAVVLRRALAERGMAPRHALDVLIAFRMDVTKLRYENWDEVIHYCRYSAMPVGRFMLDVHGESTSTWAASDALCAALQINNHLQDCGKDFRELNRVYLPRDALAASGASVEQLGLAQSPPAMLACLQSLAVRNEALLDEGRSLTAEIRDFRLGIDVAVIQAYADRIVRLLKVRDPLRERVHLNKFELLTFSLAGMIGEVGRRAIGRKAISRPGTAHDA</sequence>
<dbReference type="InterPro" id="IPR002060">
    <property type="entry name" value="Squ/phyt_synthse"/>
</dbReference>
<name>Q89QX1_BRADU</name>
<organism evidence="2 3">
    <name type="scientific">Bradyrhizobium diazoefficiens (strain JCM 10833 / BCRC 13528 / IAM 13628 / NBRC 14792 / USDA 110)</name>
    <dbReference type="NCBI Taxonomy" id="224911"/>
    <lineage>
        <taxon>Bacteria</taxon>
        <taxon>Pseudomonadati</taxon>
        <taxon>Pseudomonadota</taxon>
        <taxon>Alphaproteobacteria</taxon>
        <taxon>Hyphomicrobiales</taxon>
        <taxon>Nitrobacteraceae</taxon>
        <taxon>Bradyrhizobium</taxon>
    </lineage>
</organism>
<dbReference type="InterPro" id="IPR008949">
    <property type="entry name" value="Isoprenoid_synthase_dom_sf"/>
</dbReference>
<dbReference type="InterPro" id="IPR033904">
    <property type="entry name" value="Trans_IPPS_HH"/>
</dbReference>